<dbReference type="InterPro" id="IPR045055">
    <property type="entry name" value="DNA2/NAM7-like"/>
</dbReference>
<feature type="coiled-coil region" evidence="7">
    <location>
        <begin position="167"/>
        <end position="194"/>
    </location>
</feature>
<dbReference type="GeneID" id="14872419"/>
<evidence type="ECO:0000256" key="5">
    <source>
        <dbReference type="ARBA" id="ARBA00022840"/>
    </source>
</evidence>
<evidence type="ECO:0000256" key="3">
    <source>
        <dbReference type="ARBA" id="ARBA00022801"/>
    </source>
</evidence>
<feature type="domain" description="AAA+ ATPase" evidence="9">
    <location>
        <begin position="633"/>
        <end position="820"/>
    </location>
</feature>
<dbReference type="Pfam" id="PF03828">
    <property type="entry name" value="PAP_assoc"/>
    <property type="match status" value="1"/>
</dbReference>
<feature type="region of interest" description="Disordered" evidence="8">
    <location>
        <begin position="140"/>
        <end position="161"/>
    </location>
</feature>
<dbReference type="PANTHER" id="PTHR10887">
    <property type="entry name" value="DNA2/NAM7 HELICASE FAMILY"/>
    <property type="match status" value="1"/>
</dbReference>
<feature type="region of interest" description="Disordered" evidence="8">
    <location>
        <begin position="1066"/>
        <end position="1097"/>
    </location>
</feature>
<dbReference type="Pfam" id="PF22600">
    <property type="entry name" value="MTPAP-like_central"/>
    <property type="match status" value="1"/>
</dbReference>
<keyword evidence="4" id="KW-0347">Helicase</keyword>
<dbReference type="InterPro" id="IPR041679">
    <property type="entry name" value="DNA2/NAM7-like_C"/>
</dbReference>
<dbReference type="Gene3D" id="1.10.1410.10">
    <property type="match status" value="1"/>
</dbReference>
<dbReference type="RefSeq" id="XP_004358207.1">
    <property type="nucleotide sequence ID" value="XM_004358150.1"/>
</dbReference>
<evidence type="ECO:0000259" key="9">
    <source>
        <dbReference type="SMART" id="SM00382"/>
    </source>
</evidence>
<dbReference type="STRING" id="1054147.F4PX58"/>
<dbReference type="SUPFAM" id="SSF81631">
    <property type="entry name" value="PAP/OAS1 substrate-binding domain"/>
    <property type="match status" value="1"/>
</dbReference>
<keyword evidence="5" id="KW-0067">ATP-binding</keyword>
<dbReference type="FunFam" id="3.40.50.300:FF:000326">
    <property type="entry name" value="P-loop containing nucleoside triphosphate hydrolase"/>
    <property type="match status" value="1"/>
</dbReference>
<dbReference type="SMART" id="SM00382">
    <property type="entry name" value="AAA"/>
    <property type="match status" value="1"/>
</dbReference>
<evidence type="ECO:0000256" key="6">
    <source>
        <dbReference type="ARBA" id="ARBA00022842"/>
    </source>
</evidence>
<keyword evidence="3" id="KW-0378">Hydrolase</keyword>
<dbReference type="InterPro" id="IPR002058">
    <property type="entry name" value="PAP_assoc"/>
</dbReference>
<dbReference type="SUPFAM" id="SSF81301">
    <property type="entry name" value="Nucleotidyltransferase"/>
    <property type="match status" value="1"/>
</dbReference>
<name>F4PX58_CACFS</name>
<dbReference type="Gene3D" id="3.40.50.300">
    <property type="entry name" value="P-loop containing nucleotide triphosphate hydrolases"/>
    <property type="match status" value="2"/>
</dbReference>
<dbReference type="Pfam" id="PF13086">
    <property type="entry name" value="AAA_11"/>
    <property type="match status" value="2"/>
</dbReference>
<dbReference type="InterPro" id="IPR054708">
    <property type="entry name" value="MTPAP-like_central"/>
</dbReference>
<sequence length="1534" mass="174552">MASVVDKEIDRLGQVMHSCQTRIRDIRAQYNDAIRKAQKQQPQTSATTKLVQDLEIRKKALLDAETLKNRECIRQRNILINTPVKKTTPPPPPPPLVKKPTPPVVKAVPLPPVVQPPPPQHSNLQTLLSRSQTIEAKILQLKSERKKIPSKSPSDTDEKKAMLKSKRKAVSKQLRNHRADLRDLTVQIEKLKSTTIVQSPVAAAKPAPAPATALKHMPTLPPAKPAAAAVVTVAKPIPTLPPSKPAAAAAAVTVVAPLPLTTQLQKVNNEMRNIYQQIRTAQLASANAIAQLKTNLANVPQSDPNRNKLRRDLEERIRVIRRDTQDQLSKLYDEKNYLKKTKAILKRGPSSVGGSTPTSVPLAPYRPSQKQIDYINCIGKNAGQIIDLILLCQPKRIGFLSHYLVPFSYKDERTHGEYIQDMVPLMFEELRTQITQECEENGVEIRDNGEMDYIRIKTMPISIDILAETRDNVEGVCLKFCQRLNDPDQALFQSDLMLLVIKEGVKRPVHVFGLVDSAVTDRKNPSLKRYSIRILEDQTNYPHTTEFIDALYDIKKSKGKVHIARISNLTTFQREYNAIQRFISHSLGPLILTPEQYLENKKPSPSYAIPKRLQDKLPLNPSQMIAIKQCMIQDELTLIQGPPGTGKTTTILSLLGIYHSILPPQCQILVCAPSNTAVDEIGIRFLRDGLVSEEEENERPGAVRLGSRLEVINEKLHPICTSRIDDLKRRIMMIRSARIVLSTLSGSASTMLAKAGCRPSIIIVDESTQSCEPSTLIPLLRNFRSKVILIGDPKQLPPTVFSDISSRFNYDVSLFERLSNYLPVHMLDTQYRMHPSISKFPSDQFYQAKLKDGENVVKYSNSFYNDKKYGPINFYHIPDSQEDTTIGKSIKNNLEIKLVYVLLKKLVQEYPEVKKMSVGIITPYKLQKKELLEAKGAFNEKMDVVVNTVDGFQGAEKDIIIFSCVRNKKIGFLRDTRRINVGITRARRAIYVVGYSSLLEQDPNWGAYLRFIKDRIGKYVTIDSKGIEVLQEQVRQHDLRHPEGLIVATKEEFEEIKEFYDSNDDRIFHDISDGEDDHDDDEDDEDEKDEEDQQQTTIQESSLFASLLSSFKSLTLFASNSDDDNSISTRNAEMVKVVEENLIKYHGLQDIRLTPETKLQLKETRRNIWKKLRELIKKQNLDTTKTNSTFNPFLGVEDHRHMNHYLVMLCHEKRCKNVFVKNTSWMALQLYCAASFPECNVKPYGSFVNGIQLESSDLDVCFSTREDMKTAQELLFVLKDSKHFKLEKIIQFSRVPILKFTDTLHNISYDMCFNNRLAIGNSLLIQSYANMDPRAKQLMLLVKYWSSQKDINDASVGTLSSYSWLNMVVFYLQTIQPPVLPSLQQIDSSTPPNRLVRSVVDGWKFLDPKMTGFDSKNTMTVFQLLYGFFSFYSKFNFSNLLISIRLGKPTNIRMASKEYLDHHHKRHICIEDPFETSHNPAASVGRVAFDVIVYEIIAMETRLKSMLGRTPIKIEYDHLFSQSSLMKFCSNNKK</sequence>
<dbReference type="GO" id="GO:0001147">
    <property type="term" value="F:transcription termination site sequence-specific DNA binding"/>
    <property type="evidence" value="ECO:0007669"/>
    <property type="project" value="TreeGrafter"/>
</dbReference>
<feature type="compositionally biased region" description="Acidic residues" evidence="8">
    <location>
        <begin position="1073"/>
        <end position="1093"/>
    </location>
</feature>
<evidence type="ECO:0000256" key="8">
    <source>
        <dbReference type="SAM" id="MobiDB-lite"/>
    </source>
</evidence>
<dbReference type="OMA" id="ERTHGEY"/>
<keyword evidence="6" id="KW-0460">Magnesium</keyword>
<dbReference type="InterPro" id="IPR047187">
    <property type="entry name" value="SF1_C_Upf1"/>
</dbReference>
<dbReference type="OrthoDB" id="21457at2759"/>
<dbReference type="KEGG" id="dfa:DFA_06964"/>
<evidence type="ECO:0000313" key="11">
    <source>
        <dbReference type="Proteomes" id="UP000007797"/>
    </source>
</evidence>
<dbReference type="GO" id="GO:0016787">
    <property type="term" value="F:hydrolase activity"/>
    <property type="evidence" value="ECO:0007669"/>
    <property type="project" value="UniProtKB-KW"/>
</dbReference>
<evidence type="ECO:0000256" key="7">
    <source>
        <dbReference type="SAM" id="Coils"/>
    </source>
</evidence>
<dbReference type="GO" id="GO:0005694">
    <property type="term" value="C:chromosome"/>
    <property type="evidence" value="ECO:0007669"/>
    <property type="project" value="UniProtKB-ARBA"/>
</dbReference>
<keyword evidence="1" id="KW-0479">Metal-binding</keyword>
<dbReference type="InterPro" id="IPR043519">
    <property type="entry name" value="NT_sf"/>
</dbReference>
<keyword evidence="7" id="KW-0175">Coiled coil</keyword>
<dbReference type="CDD" id="cd18042">
    <property type="entry name" value="DEXXQc_SETX"/>
    <property type="match status" value="1"/>
</dbReference>
<dbReference type="GO" id="GO:0006369">
    <property type="term" value="P:termination of RNA polymerase II transcription"/>
    <property type="evidence" value="ECO:0007669"/>
    <property type="project" value="TreeGrafter"/>
</dbReference>
<dbReference type="EMBL" id="GL883013">
    <property type="protein sequence ID" value="EGG19861.1"/>
    <property type="molecule type" value="Genomic_DNA"/>
</dbReference>
<evidence type="ECO:0000313" key="10">
    <source>
        <dbReference type="EMBL" id="EGG19861.1"/>
    </source>
</evidence>
<reference evidence="11" key="1">
    <citation type="journal article" date="2011" name="Genome Res.">
        <title>Phylogeny-wide analysis of social amoeba genomes highlights ancient origins for complex intercellular communication.</title>
        <authorList>
            <person name="Heidel A.J."/>
            <person name="Lawal H.M."/>
            <person name="Felder M."/>
            <person name="Schilde C."/>
            <person name="Helps N.R."/>
            <person name="Tunggal B."/>
            <person name="Rivero F."/>
            <person name="John U."/>
            <person name="Schleicher M."/>
            <person name="Eichinger L."/>
            <person name="Platzer M."/>
            <person name="Noegel A.A."/>
            <person name="Schaap P."/>
            <person name="Gloeckner G."/>
        </authorList>
    </citation>
    <scope>NUCLEOTIDE SEQUENCE [LARGE SCALE GENOMIC DNA]</scope>
    <source>
        <strain evidence="11">SH3</strain>
    </source>
</reference>
<dbReference type="GO" id="GO:0046872">
    <property type="term" value="F:metal ion binding"/>
    <property type="evidence" value="ECO:0007669"/>
    <property type="project" value="UniProtKB-KW"/>
</dbReference>
<protein>
    <submittedName>
        <fullName evidence="10">Regulator of nonsense transcripts</fullName>
    </submittedName>
</protein>
<dbReference type="GO" id="GO:0004386">
    <property type="term" value="F:helicase activity"/>
    <property type="evidence" value="ECO:0007669"/>
    <property type="project" value="UniProtKB-KW"/>
</dbReference>
<dbReference type="GO" id="GO:0005524">
    <property type="term" value="F:ATP binding"/>
    <property type="evidence" value="ECO:0007669"/>
    <property type="project" value="UniProtKB-KW"/>
</dbReference>
<dbReference type="PANTHER" id="PTHR10887:SF495">
    <property type="entry name" value="HELICASE SENATAXIN ISOFORM X1-RELATED"/>
    <property type="match status" value="1"/>
</dbReference>
<dbReference type="Proteomes" id="UP000007797">
    <property type="component" value="Unassembled WGS sequence"/>
</dbReference>
<evidence type="ECO:0000256" key="4">
    <source>
        <dbReference type="ARBA" id="ARBA00022806"/>
    </source>
</evidence>
<keyword evidence="2" id="KW-0547">Nucleotide-binding</keyword>
<dbReference type="CDD" id="cd18808">
    <property type="entry name" value="SF1_C_Upf1"/>
    <property type="match status" value="1"/>
</dbReference>
<dbReference type="InterPro" id="IPR041677">
    <property type="entry name" value="DNA2/NAM7_AAA_11"/>
</dbReference>
<dbReference type="CDD" id="cd05402">
    <property type="entry name" value="NT_PAP_TUTase"/>
    <property type="match status" value="1"/>
</dbReference>
<dbReference type="GO" id="GO:0016604">
    <property type="term" value="C:nuclear body"/>
    <property type="evidence" value="ECO:0007669"/>
    <property type="project" value="TreeGrafter"/>
</dbReference>
<dbReference type="SUPFAM" id="SSF52540">
    <property type="entry name" value="P-loop containing nucleoside triphosphate hydrolases"/>
    <property type="match status" value="1"/>
</dbReference>
<proteinExistence type="predicted"/>
<organism evidence="10 11">
    <name type="scientific">Cavenderia fasciculata</name>
    <name type="common">Slime mold</name>
    <name type="synonym">Dictyostelium fasciculatum</name>
    <dbReference type="NCBI Taxonomy" id="261658"/>
    <lineage>
        <taxon>Eukaryota</taxon>
        <taxon>Amoebozoa</taxon>
        <taxon>Evosea</taxon>
        <taxon>Eumycetozoa</taxon>
        <taxon>Dictyostelia</taxon>
        <taxon>Acytosteliales</taxon>
        <taxon>Cavenderiaceae</taxon>
        <taxon>Cavenderia</taxon>
    </lineage>
</organism>
<dbReference type="Gene3D" id="3.30.460.10">
    <property type="entry name" value="Beta Polymerase, domain 2"/>
    <property type="match status" value="1"/>
</dbReference>
<accession>F4PX58</accession>
<keyword evidence="11" id="KW-1185">Reference proteome</keyword>
<evidence type="ECO:0000256" key="2">
    <source>
        <dbReference type="ARBA" id="ARBA00022741"/>
    </source>
</evidence>
<dbReference type="InterPro" id="IPR027417">
    <property type="entry name" value="P-loop_NTPase"/>
</dbReference>
<gene>
    <name evidence="10" type="ORF">DFA_06964</name>
</gene>
<dbReference type="Pfam" id="PF13087">
    <property type="entry name" value="AAA_12"/>
    <property type="match status" value="1"/>
</dbReference>
<dbReference type="InterPro" id="IPR003593">
    <property type="entry name" value="AAA+_ATPase"/>
</dbReference>
<evidence type="ECO:0000256" key="1">
    <source>
        <dbReference type="ARBA" id="ARBA00022723"/>
    </source>
</evidence>